<keyword evidence="2" id="KW-1133">Transmembrane helix</keyword>
<evidence type="ECO:0000313" key="4">
    <source>
        <dbReference type="Proteomes" id="UP001305647"/>
    </source>
</evidence>
<protein>
    <submittedName>
        <fullName evidence="3">Uncharacterized protein</fullName>
    </submittedName>
</protein>
<keyword evidence="4" id="KW-1185">Reference proteome</keyword>
<feature type="transmembrane region" description="Helical" evidence="2">
    <location>
        <begin position="121"/>
        <end position="148"/>
    </location>
</feature>
<feature type="transmembrane region" description="Helical" evidence="2">
    <location>
        <begin position="16"/>
        <end position="37"/>
    </location>
</feature>
<evidence type="ECO:0000313" key="3">
    <source>
        <dbReference type="EMBL" id="KAK4099627.1"/>
    </source>
</evidence>
<keyword evidence="2" id="KW-0472">Membrane</keyword>
<dbReference type="Pfam" id="PF11309">
    <property type="entry name" value="DUF3112"/>
    <property type="match status" value="1"/>
</dbReference>
<evidence type="ECO:0000256" key="1">
    <source>
        <dbReference type="SAM" id="MobiDB-lite"/>
    </source>
</evidence>
<feature type="transmembrane region" description="Helical" evidence="2">
    <location>
        <begin position="77"/>
        <end position="101"/>
    </location>
</feature>
<sequence>MPRIAFMGGTPTVRTDVPICAALIALFLAGAVTNILIFKRNQGRGHKFLFSVLLAKFSMWRIAALALRISWAIDPLNINLVIAAQVVTAAGVLILFIMNLVFAQRIVRSYHPLFGWGRRAFVVFIMLICGALMALTALVTATVMSYYVKAGSRQQNIVKKILLIFGTYLTVYAFLPVIFVTLAVKVPGNFRIDKFGQGHFRSKFQLLVLGASLLTLGAAFRAATAYMPRPAAQPAWFHSRACFYVFNFGIELAVLYLYTLSRVDKRFHIPNKSSAPGHYSSRWYEYGTASGPVASPGPIAKLRQRRKEKKEKKAEMEMVEDVAMPPVAKTMSKWSILKSSNLSSISLPGSTLVDDEDWDSVTQAMQQIFGIDEEAQRLESVQKPGLLPRIRVSRSGDLVRGLQKRASMETWALLSGFEKRGANNEETERGTGASSSVLELASSPVEGFNERDNNGAPSVAELSLTGARAGGSSAAEMSSTGAVDGTSSSAELMSTGARDGGSLAADPLSSTDTRDYAPSAAEILSIGSSALELTATGAGDDGSSAADSMLTGARDGGSSAAATSSASPRDGASSAAASSPGLGEESNGAEYGDSFEAAASSTAPGGGSSQA</sequence>
<gene>
    <name evidence="3" type="ORF">N658DRAFT_452649</name>
</gene>
<feature type="compositionally biased region" description="Low complexity" evidence="1">
    <location>
        <begin position="539"/>
        <end position="548"/>
    </location>
</feature>
<feature type="transmembrane region" description="Helical" evidence="2">
    <location>
        <begin position="160"/>
        <end position="184"/>
    </location>
</feature>
<feature type="transmembrane region" description="Helical" evidence="2">
    <location>
        <begin position="204"/>
        <end position="223"/>
    </location>
</feature>
<dbReference type="InterPro" id="IPR021460">
    <property type="entry name" value="DUF3112"/>
</dbReference>
<feature type="transmembrane region" description="Helical" evidence="2">
    <location>
        <begin position="235"/>
        <end position="258"/>
    </location>
</feature>
<dbReference type="PANTHER" id="PTHR35184:SF1">
    <property type="entry name" value="INTEGRAL MEMBRANE PROTEIN"/>
    <property type="match status" value="1"/>
</dbReference>
<dbReference type="PANTHER" id="PTHR35184">
    <property type="entry name" value="YALI0C10208P"/>
    <property type="match status" value="1"/>
</dbReference>
<dbReference type="EMBL" id="MU863647">
    <property type="protein sequence ID" value="KAK4099627.1"/>
    <property type="molecule type" value="Genomic_DNA"/>
</dbReference>
<dbReference type="AlphaFoldDB" id="A0AAN6T0J0"/>
<feature type="compositionally biased region" description="Low complexity" evidence="1">
    <location>
        <begin position="558"/>
        <end position="579"/>
    </location>
</feature>
<feature type="region of interest" description="Disordered" evidence="1">
    <location>
        <begin position="470"/>
        <end position="514"/>
    </location>
</feature>
<keyword evidence="2" id="KW-0812">Transmembrane</keyword>
<feature type="transmembrane region" description="Helical" evidence="2">
    <location>
        <begin position="49"/>
        <end position="71"/>
    </location>
</feature>
<feature type="region of interest" description="Disordered" evidence="1">
    <location>
        <begin position="295"/>
        <end position="317"/>
    </location>
</feature>
<evidence type="ECO:0000256" key="2">
    <source>
        <dbReference type="SAM" id="Phobius"/>
    </source>
</evidence>
<name>A0AAN6T0J0_9PEZI</name>
<feature type="compositionally biased region" description="Polar residues" evidence="1">
    <location>
        <begin position="475"/>
        <end position="492"/>
    </location>
</feature>
<organism evidence="3 4">
    <name type="scientific">Parathielavia hyrcaniae</name>
    <dbReference type="NCBI Taxonomy" id="113614"/>
    <lineage>
        <taxon>Eukaryota</taxon>
        <taxon>Fungi</taxon>
        <taxon>Dikarya</taxon>
        <taxon>Ascomycota</taxon>
        <taxon>Pezizomycotina</taxon>
        <taxon>Sordariomycetes</taxon>
        <taxon>Sordariomycetidae</taxon>
        <taxon>Sordariales</taxon>
        <taxon>Chaetomiaceae</taxon>
        <taxon>Parathielavia</taxon>
    </lineage>
</organism>
<comment type="caution">
    <text evidence="3">The sequence shown here is derived from an EMBL/GenBank/DDBJ whole genome shotgun (WGS) entry which is preliminary data.</text>
</comment>
<feature type="region of interest" description="Disordered" evidence="1">
    <location>
        <begin position="539"/>
        <end position="611"/>
    </location>
</feature>
<accession>A0AAN6T0J0</accession>
<dbReference type="Proteomes" id="UP001305647">
    <property type="component" value="Unassembled WGS sequence"/>
</dbReference>
<reference evidence="3" key="2">
    <citation type="submission" date="2023-05" db="EMBL/GenBank/DDBJ databases">
        <authorList>
            <consortium name="Lawrence Berkeley National Laboratory"/>
            <person name="Steindorff A."/>
            <person name="Hensen N."/>
            <person name="Bonometti L."/>
            <person name="Westerberg I."/>
            <person name="Brannstrom I.O."/>
            <person name="Guillou S."/>
            <person name="Cros-Aarteil S."/>
            <person name="Calhoun S."/>
            <person name="Haridas S."/>
            <person name="Kuo A."/>
            <person name="Mondo S."/>
            <person name="Pangilinan J."/>
            <person name="Riley R."/>
            <person name="Labutti K."/>
            <person name="Andreopoulos B."/>
            <person name="Lipzen A."/>
            <person name="Chen C."/>
            <person name="Yanf M."/>
            <person name="Daum C."/>
            <person name="Ng V."/>
            <person name="Clum A."/>
            <person name="Ohm R."/>
            <person name="Martin F."/>
            <person name="Silar P."/>
            <person name="Natvig D."/>
            <person name="Lalanne C."/>
            <person name="Gautier V."/>
            <person name="Ament-Velasquez S.L."/>
            <person name="Kruys A."/>
            <person name="Hutchinson M.I."/>
            <person name="Powell A.J."/>
            <person name="Barry K."/>
            <person name="Miller A.N."/>
            <person name="Grigoriev I.V."/>
            <person name="Debuchy R."/>
            <person name="Gladieux P."/>
            <person name="Thoren M.H."/>
            <person name="Johannesson H."/>
        </authorList>
    </citation>
    <scope>NUCLEOTIDE SEQUENCE</scope>
    <source>
        <strain evidence="3">CBS 757.83</strain>
    </source>
</reference>
<reference evidence="3" key="1">
    <citation type="journal article" date="2023" name="Mol. Phylogenet. Evol.">
        <title>Genome-scale phylogeny and comparative genomics of the fungal order Sordariales.</title>
        <authorList>
            <person name="Hensen N."/>
            <person name="Bonometti L."/>
            <person name="Westerberg I."/>
            <person name="Brannstrom I.O."/>
            <person name="Guillou S."/>
            <person name="Cros-Aarteil S."/>
            <person name="Calhoun S."/>
            <person name="Haridas S."/>
            <person name="Kuo A."/>
            <person name="Mondo S."/>
            <person name="Pangilinan J."/>
            <person name="Riley R."/>
            <person name="LaButti K."/>
            <person name="Andreopoulos B."/>
            <person name="Lipzen A."/>
            <person name="Chen C."/>
            <person name="Yan M."/>
            <person name="Daum C."/>
            <person name="Ng V."/>
            <person name="Clum A."/>
            <person name="Steindorff A."/>
            <person name="Ohm R.A."/>
            <person name="Martin F."/>
            <person name="Silar P."/>
            <person name="Natvig D.O."/>
            <person name="Lalanne C."/>
            <person name="Gautier V."/>
            <person name="Ament-Velasquez S.L."/>
            <person name="Kruys A."/>
            <person name="Hutchinson M.I."/>
            <person name="Powell A.J."/>
            <person name="Barry K."/>
            <person name="Miller A.N."/>
            <person name="Grigoriev I.V."/>
            <person name="Debuchy R."/>
            <person name="Gladieux P."/>
            <person name="Hiltunen Thoren M."/>
            <person name="Johannesson H."/>
        </authorList>
    </citation>
    <scope>NUCLEOTIDE SEQUENCE</scope>
    <source>
        <strain evidence="3">CBS 757.83</strain>
    </source>
</reference>
<proteinExistence type="predicted"/>